<gene>
    <name evidence="2" type="ORF">HAX54_031994</name>
</gene>
<accession>A0ABS8VAZ6</accession>
<protein>
    <submittedName>
        <fullName evidence="2">Uncharacterized protein</fullName>
    </submittedName>
</protein>
<evidence type="ECO:0000313" key="2">
    <source>
        <dbReference type="EMBL" id="MCD9644024.1"/>
    </source>
</evidence>
<organism evidence="2 3">
    <name type="scientific">Datura stramonium</name>
    <name type="common">Jimsonweed</name>
    <name type="synonym">Common thornapple</name>
    <dbReference type="NCBI Taxonomy" id="4076"/>
    <lineage>
        <taxon>Eukaryota</taxon>
        <taxon>Viridiplantae</taxon>
        <taxon>Streptophyta</taxon>
        <taxon>Embryophyta</taxon>
        <taxon>Tracheophyta</taxon>
        <taxon>Spermatophyta</taxon>
        <taxon>Magnoliopsida</taxon>
        <taxon>eudicotyledons</taxon>
        <taxon>Gunneridae</taxon>
        <taxon>Pentapetalae</taxon>
        <taxon>asterids</taxon>
        <taxon>lamiids</taxon>
        <taxon>Solanales</taxon>
        <taxon>Solanaceae</taxon>
        <taxon>Solanoideae</taxon>
        <taxon>Datureae</taxon>
        <taxon>Datura</taxon>
    </lineage>
</organism>
<keyword evidence="3" id="KW-1185">Reference proteome</keyword>
<reference evidence="2 3" key="1">
    <citation type="journal article" date="2021" name="BMC Genomics">
        <title>Datura genome reveals duplications of psychoactive alkaloid biosynthetic genes and high mutation rate following tissue culture.</title>
        <authorList>
            <person name="Rajewski A."/>
            <person name="Carter-House D."/>
            <person name="Stajich J."/>
            <person name="Litt A."/>
        </authorList>
    </citation>
    <scope>NUCLEOTIDE SEQUENCE [LARGE SCALE GENOMIC DNA]</scope>
    <source>
        <strain evidence="2">AR-01</strain>
    </source>
</reference>
<feature type="region of interest" description="Disordered" evidence="1">
    <location>
        <begin position="34"/>
        <end position="58"/>
    </location>
</feature>
<feature type="compositionally biased region" description="Polar residues" evidence="1">
    <location>
        <begin position="34"/>
        <end position="45"/>
    </location>
</feature>
<comment type="caution">
    <text evidence="2">The sequence shown here is derived from an EMBL/GenBank/DDBJ whole genome shotgun (WGS) entry which is preliminary data.</text>
</comment>
<dbReference type="Proteomes" id="UP000823775">
    <property type="component" value="Unassembled WGS sequence"/>
</dbReference>
<sequence>MAETENTEPSNVKNNMLLNAPVKLKIHLMVDNTSVANEPGTSPQASHHYDRSETQNDGTCNLDTVRVARADLTKNFLTKSIQYTRTEDHAENNIAKSSESVKLMKYLNALTSHLDRSEKEFKAQIDQIFGAPLILKGPDSR</sequence>
<name>A0ABS8VAZ6_DATST</name>
<dbReference type="EMBL" id="JACEIK010004061">
    <property type="protein sequence ID" value="MCD9644024.1"/>
    <property type="molecule type" value="Genomic_DNA"/>
</dbReference>
<evidence type="ECO:0000313" key="3">
    <source>
        <dbReference type="Proteomes" id="UP000823775"/>
    </source>
</evidence>
<evidence type="ECO:0000256" key="1">
    <source>
        <dbReference type="SAM" id="MobiDB-lite"/>
    </source>
</evidence>
<feature type="non-terminal residue" evidence="2">
    <location>
        <position position="141"/>
    </location>
</feature>
<proteinExistence type="predicted"/>